<dbReference type="PANTHER" id="PTHR13337">
    <property type="entry name" value="SUCCINATE DEHYDROGENASE"/>
    <property type="match status" value="1"/>
</dbReference>
<dbReference type="PANTHER" id="PTHR13337:SF2">
    <property type="entry name" value="SUCCINATE DEHYDROGENASE [UBIQUINONE] CYTOCHROME B SMALL SUBUNIT, MITOCHONDRIAL"/>
    <property type="match status" value="1"/>
</dbReference>
<reference evidence="11 12" key="1">
    <citation type="submission" date="2024-02" db="EMBL/GenBank/DDBJ databases">
        <title>Discinaceae phylogenomics.</title>
        <authorList>
            <person name="Dirks A.C."/>
            <person name="James T.Y."/>
        </authorList>
    </citation>
    <scope>NUCLEOTIDE SEQUENCE [LARGE SCALE GENOMIC DNA]</scope>
    <source>
        <strain evidence="11 12">ACD0624</strain>
    </source>
</reference>
<sequence length="183" mass="19573">MASLFRNSLRTAAASSFHAAPRVIARPAASSAFLRASLFAARPVSAQPRVAALHTSQPLRILPAGPLNDAVPVPEANPTNGSFHWSFERLVSIALIPLTVAPFAAGSVSPVTDAVFGAAVVIHSHLGFEAMIIDYIPERKNPTARKAFMWGLKGTTVLVLIGLYEFQTNDVGITEGVKRFWKA</sequence>
<keyword evidence="6 10" id="KW-0809">Transit peptide</keyword>
<dbReference type="InterPro" id="IPR034804">
    <property type="entry name" value="SQR/QFR_C/D"/>
</dbReference>
<comment type="caution">
    <text evidence="11">The sequence shown here is derived from an EMBL/GenBank/DDBJ whole genome shotgun (WGS) entry which is preliminary data.</text>
</comment>
<protein>
    <recommendedName>
        <fullName evidence="10">Succinate dehydrogenase [ubiquinone] cytochrome b small subunit</fullName>
    </recommendedName>
</protein>
<dbReference type="Proteomes" id="UP001447188">
    <property type="component" value="Unassembled WGS sequence"/>
</dbReference>
<keyword evidence="5 10" id="KW-0999">Mitochondrion inner membrane</keyword>
<keyword evidence="7" id="KW-1133">Transmembrane helix</keyword>
<comment type="similarity">
    <text evidence="2 10">Belongs to the CybS family.</text>
</comment>
<accession>A0ABR3GM24</accession>
<dbReference type="EMBL" id="JBBBZM010000040">
    <property type="protein sequence ID" value="KAL0636981.1"/>
    <property type="molecule type" value="Genomic_DNA"/>
</dbReference>
<dbReference type="Pfam" id="PF05328">
    <property type="entry name" value="CybS"/>
    <property type="match status" value="1"/>
</dbReference>
<evidence type="ECO:0000256" key="1">
    <source>
        <dbReference type="ARBA" id="ARBA00004448"/>
    </source>
</evidence>
<evidence type="ECO:0000313" key="12">
    <source>
        <dbReference type="Proteomes" id="UP001447188"/>
    </source>
</evidence>
<name>A0ABR3GM24_9PEZI</name>
<keyword evidence="9 10" id="KW-0472">Membrane</keyword>
<evidence type="ECO:0000256" key="4">
    <source>
        <dbReference type="ARBA" id="ARBA00022692"/>
    </source>
</evidence>
<evidence type="ECO:0000256" key="10">
    <source>
        <dbReference type="RuleBase" id="RU364031"/>
    </source>
</evidence>
<organism evidence="11 12">
    <name type="scientific">Discina gigas</name>
    <dbReference type="NCBI Taxonomy" id="1032678"/>
    <lineage>
        <taxon>Eukaryota</taxon>
        <taxon>Fungi</taxon>
        <taxon>Dikarya</taxon>
        <taxon>Ascomycota</taxon>
        <taxon>Pezizomycotina</taxon>
        <taxon>Pezizomycetes</taxon>
        <taxon>Pezizales</taxon>
        <taxon>Discinaceae</taxon>
        <taxon>Discina</taxon>
    </lineage>
</organism>
<keyword evidence="12" id="KW-1185">Reference proteome</keyword>
<evidence type="ECO:0000256" key="9">
    <source>
        <dbReference type="ARBA" id="ARBA00023136"/>
    </source>
</evidence>
<keyword evidence="3" id="KW-0813">Transport</keyword>
<evidence type="ECO:0000256" key="7">
    <source>
        <dbReference type="ARBA" id="ARBA00022989"/>
    </source>
</evidence>
<gene>
    <name evidence="11" type="primary">SDH4</name>
    <name evidence="11" type="ORF">Q9L58_003963</name>
</gene>
<evidence type="ECO:0000256" key="6">
    <source>
        <dbReference type="ARBA" id="ARBA00022946"/>
    </source>
</evidence>
<evidence type="ECO:0000256" key="3">
    <source>
        <dbReference type="ARBA" id="ARBA00022448"/>
    </source>
</evidence>
<keyword evidence="8 10" id="KW-0496">Mitochondrion</keyword>
<keyword evidence="4" id="KW-0812">Transmembrane</keyword>
<evidence type="ECO:0000256" key="5">
    <source>
        <dbReference type="ARBA" id="ARBA00022792"/>
    </source>
</evidence>
<dbReference type="CDD" id="cd03496">
    <property type="entry name" value="SQR_TypeC_CybS"/>
    <property type="match status" value="1"/>
</dbReference>
<dbReference type="InterPro" id="IPR007992">
    <property type="entry name" value="CybS"/>
</dbReference>
<evidence type="ECO:0000313" key="11">
    <source>
        <dbReference type="EMBL" id="KAL0636981.1"/>
    </source>
</evidence>
<dbReference type="SUPFAM" id="SSF81343">
    <property type="entry name" value="Fumarate reductase respiratory complex transmembrane subunits"/>
    <property type="match status" value="1"/>
</dbReference>
<dbReference type="Gene3D" id="1.20.1300.10">
    <property type="entry name" value="Fumarate reductase/succinate dehydrogenase, transmembrane subunit"/>
    <property type="match status" value="1"/>
</dbReference>
<proteinExistence type="inferred from homology"/>
<evidence type="ECO:0000256" key="8">
    <source>
        <dbReference type="ARBA" id="ARBA00023128"/>
    </source>
</evidence>
<evidence type="ECO:0000256" key="2">
    <source>
        <dbReference type="ARBA" id="ARBA00007294"/>
    </source>
</evidence>
<comment type="subcellular location">
    <subcellularLocation>
        <location evidence="1 10">Mitochondrion inner membrane</location>
        <topology evidence="1 10">Multi-pass membrane protein</topology>
    </subcellularLocation>
</comment>